<gene>
    <name evidence="6" type="primary">stgR</name>
    <name evidence="6" type="ORF">GCM10023320_80760</name>
</gene>
<dbReference type="SUPFAM" id="SSF53850">
    <property type="entry name" value="Periplasmic binding protein-like II"/>
    <property type="match status" value="1"/>
</dbReference>
<evidence type="ECO:0000313" key="6">
    <source>
        <dbReference type="EMBL" id="GAA5141585.1"/>
    </source>
</evidence>
<keyword evidence="3" id="KW-0238">DNA-binding</keyword>
<keyword evidence="7" id="KW-1185">Reference proteome</keyword>
<keyword evidence="2" id="KW-0805">Transcription regulation</keyword>
<comment type="caution">
    <text evidence="6">The sequence shown here is derived from an EMBL/GenBank/DDBJ whole genome shotgun (WGS) entry which is preliminary data.</text>
</comment>
<proteinExistence type="inferred from homology"/>
<dbReference type="RefSeq" id="WP_345613056.1">
    <property type="nucleotide sequence ID" value="NZ_BAABJO010000054.1"/>
</dbReference>
<dbReference type="Proteomes" id="UP001500804">
    <property type="component" value="Unassembled WGS sequence"/>
</dbReference>
<feature type="domain" description="HTH lysR-type" evidence="5">
    <location>
        <begin position="3"/>
        <end position="60"/>
    </location>
</feature>
<dbReference type="Pfam" id="PF00126">
    <property type="entry name" value="HTH_1"/>
    <property type="match status" value="1"/>
</dbReference>
<dbReference type="Pfam" id="PF03466">
    <property type="entry name" value="LysR_substrate"/>
    <property type="match status" value="1"/>
</dbReference>
<keyword evidence="4" id="KW-0804">Transcription</keyword>
<dbReference type="PRINTS" id="PR00039">
    <property type="entry name" value="HTHLYSR"/>
</dbReference>
<dbReference type="SUPFAM" id="SSF46785">
    <property type="entry name" value="Winged helix' DNA-binding domain"/>
    <property type="match status" value="1"/>
</dbReference>
<dbReference type="PANTHER" id="PTHR30346:SF0">
    <property type="entry name" value="HCA OPERON TRANSCRIPTIONAL ACTIVATOR HCAR"/>
    <property type="match status" value="1"/>
</dbReference>
<dbReference type="Gene3D" id="1.10.10.10">
    <property type="entry name" value="Winged helix-like DNA-binding domain superfamily/Winged helix DNA-binding domain"/>
    <property type="match status" value="1"/>
</dbReference>
<sequence>MDPELKHLRYFVAVAETLSFTAAARSLYVSQQAVSRIIQQLERELGVRLLDRTTRTVELTAAGRALLASAKRSIATVEDAFAEARRDGRNGLTRPLRVDLSSAGLRTPAMILRRMRRDHRRVPLHLLEDGVPRGLVALQEGRLDALLGLATACPPSIRSELIRHEPVLLAMAPSHRLARLDAVPVAQLAGAEMLLPTEAAAAEWVDFVHRFCAQAGVLPRRWPGATHGSAAAADVLRELDVVTPTAEWADPPADLIFRPLVDPTPALAWSIMISPVAEGRAELDLLLQAVRAVHNDEE</sequence>
<evidence type="ECO:0000256" key="1">
    <source>
        <dbReference type="ARBA" id="ARBA00009437"/>
    </source>
</evidence>
<evidence type="ECO:0000256" key="2">
    <source>
        <dbReference type="ARBA" id="ARBA00023015"/>
    </source>
</evidence>
<evidence type="ECO:0000256" key="4">
    <source>
        <dbReference type="ARBA" id="ARBA00023163"/>
    </source>
</evidence>
<evidence type="ECO:0000313" key="7">
    <source>
        <dbReference type="Proteomes" id="UP001500804"/>
    </source>
</evidence>
<evidence type="ECO:0000256" key="3">
    <source>
        <dbReference type="ARBA" id="ARBA00023125"/>
    </source>
</evidence>
<reference evidence="7" key="1">
    <citation type="journal article" date="2019" name="Int. J. Syst. Evol. Microbiol.">
        <title>The Global Catalogue of Microorganisms (GCM) 10K type strain sequencing project: providing services to taxonomists for standard genome sequencing and annotation.</title>
        <authorList>
            <consortium name="The Broad Institute Genomics Platform"/>
            <consortium name="The Broad Institute Genome Sequencing Center for Infectious Disease"/>
            <person name="Wu L."/>
            <person name="Ma J."/>
        </authorList>
    </citation>
    <scope>NUCLEOTIDE SEQUENCE [LARGE SCALE GENOMIC DNA]</scope>
    <source>
        <strain evidence="7">JCM 18302</strain>
    </source>
</reference>
<name>A0ABP9P6E0_9PSEU</name>
<dbReference type="InterPro" id="IPR000847">
    <property type="entry name" value="LysR_HTH_N"/>
</dbReference>
<dbReference type="InterPro" id="IPR036390">
    <property type="entry name" value="WH_DNA-bd_sf"/>
</dbReference>
<organism evidence="6 7">
    <name type="scientific">Pseudonocardia adelaidensis</name>
    <dbReference type="NCBI Taxonomy" id="648754"/>
    <lineage>
        <taxon>Bacteria</taxon>
        <taxon>Bacillati</taxon>
        <taxon>Actinomycetota</taxon>
        <taxon>Actinomycetes</taxon>
        <taxon>Pseudonocardiales</taxon>
        <taxon>Pseudonocardiaceae</taxon>
        <taxon>Pseudonocardia</taxon>
    </lineage>
</organism>
<dbReference type="PROSITE" id="PS50931">
    <property type="entry name" value="HTH_LYSR"/>
    <property type="match status" value="1"/>
</dbReference>
<dbReference type="Gene3D" id="3.40.190.10">
    <property type="entry name" value="Periplasmic binding protein-like II"/>
    <property type="match status" value="2"/>
</dbReference>
<protein>
    <submittedName>
        <fullName evidence="6">LysR family transcriptional regulator StgR</fullName>
    </submittedName>
</protein>
<dbReference type="EMBL" id="BAABJO010000054">
    <property type="protein sequence ID" value="GAA5141585.1"/>
    <property type="molecule type" value="Genomic_DNA"/>
</dbReference>
<dbReference type="InterPro" id="IPR005119">
    <property type="entry name" value="LysR_subst-bd"/>
</dbReference>
<accession>A0ABP9P6E0</accession>
<dbReference type="InterPro" id="IPR036388">
    <property type="entry name" value="WH-like_DNA-bd_sf"/>
</dbReference>
<comment type="similarity">
    <text evidence="1">Belongs to the LysR transcriptional regulatory family.</text>
</comment>
<evidence type="ECO:0000259" key="5">
    <source>
        <dbReference type="PROSITE" id="PS50931"/>
    </source>
</evidence>
<dbReference type="PANTHER" id="PTHR30346">
    <property type="entry name" value="TRANSCRIPTIONAL DUAL REGULATOR HCAR-RELATED"/>
    <property type="match status" value="1"/>
</dbReference>